<keyword evidence="3" id="KW-1185">Reference proteome</keyword>
<sequence>MVENHVFAKKLGTNEIGEILEKFGKFQFIQYTLVCLPVIFTSMTNVNYVFVAGEVGYRCEIQECDHPNSISYRPMWWRNGTDECRRPVLDRQKYELRNGTCSEDTFTNQTTECTQWVYESRNSIVAEMNLACQSWKPVLVGVMHNTGMLLSMVIVGWLADR</sequence>
<evidence type="ECO:0000256" key="1">
    <source>
        <dbReference type="SAM" id="Phobius"/>
    </source>
</evidence>
<proteinExistence type="predicted"/>
<feature type="transmembrane region" description="Helical" evidence="1">
    <location>
        <begin position="138"/>
        <end position="159"/>
    </location>
</feature>
<dbReference type="STRING" id="151549.A0A4C1ZAL2"/>
<keyword evidence="1" id="KW-1133">Transmembrane helix</keyword>
<keyword evidence="1" id="KW-0472">Membrane</keyword>
<keyword evidence="1" id="KW-0812">Transmembrane</keyword>
<dbReference type="OrthoDB" id="2544694at2759"/>
<name>A0A4C1ZAL2_EUMVA</name>
<evidence type="ECO:0000313" key="3">
    <source>
        <dbReference type="Proteomes" id="UP000299102"/>
    </source>
</evidence>
<gene>
    <name evidence="2" type="primary">Orct</name>
    <name evidence="2" type="ORF">EVAR_34577_1</name>
</gene>
<reference evidence="2 3" key="1">
    <citation type="journal article" date="2019" name="Commun. Biol.">
        <title>The bagworm genome reveals a unique fibroin gene that provides high tensile strength.</title>
        <authorList>
            <person name="Kono N."/>
            <person name="Nakamura H."/>
            <person name="Ohtoshi R."/>
            <person name="Tomita M."/>
            <person name="Numata K."/>
            <person name="Arakawa K."/>
        </authorList>
    </citation>
    <scope>NUCLEOTIDE SEQUENCE [LARGE SCALE GENOMIC DNA]</scope>
</reference>
<protein>
    <submittedName>
        <fullName evidence="2">Organic cation transporter protein</fullName>
    </submittedName>
</protein>
<dbReference type="Proteomes" id="UP000299102">
    <property type="component" value="Unassembled WGS sequence"/>
</dbReference>
<evidence type="ECO:0000313" key="2">
    <source>
        <dbReference type="EMBL" id="GBP84174.1"/>
    </source>
</evidence>
<accession>A0A4C1ZAL2</accession>
<organism evidence="2 3">
    <name type="scientific">Eumeta variegata</name>
    <name type="common">Bagworm moth</name>
    <name type="synonym">Eumeta japonica</name>
    <dbReference type="NCBI Taxonomy" id="151549"/>
    <lineage>
        <taxon>Eukaryota</taxon>
        <taxon>Metazoa</taxon>
        <taxon>Ecdysozoa</taxon>
        <taxon>Arthropoda</taxon>
        <taxon>Hexapoda</taxon>
        <taxon>Insecta</taxon>
        <taxon>Pterygota</taxon>
        <taxon>Neoptera</taxon>
        <taxon>Endopterygota</taxon>
        <taxon>Lepidoptera</taxon>
        <taxon>Glossata</taxon>
        <taxon>Ditrysia</taxon>
        <taxon>Tineoidea</taxon>
        <taxon>Psychidae</taxon>
        <taxon>Oiketicinae</taxon>
        <taxon>Eumeta</taxon>
    </lineage>
</organism>
<dbReference type="AlphaFoldDB" id="A0A4C1ZAL2"/>
<comment type="caution">
    <text evidence="2">The sequence shown here is derived from an EMBL/GenBank/DDBJ whole genome shotgun (WGS) entry which is preliminary data.</text>
</comment>
<dbReference type="EMBL" id="BGZK01001663">
    <property type="protein sequence ID" value="GBP84174.1"/>
    <property type="molecule type" value="Genomic_DNA"/>
</dbReference>